<dbReference type="InterPro" id="IPR029063">
    <property type="entry name" value="SAM-dependent_MTases_sf"/>
</dbReference>
<evidence type="ECO:0000313" key="8">
    <source>
        <dbReference type="Proteomes" id="UP000244450"/>
    </source>
</evidence>
<evidence type="ECO:0000256" key="5">
    <source>
        <dbReference type="PROSITE-ProRule" id="PRU01023"/>
    </source>
</evidence>
<dbReference type="Pfam" id="PF01189">
    <property type="entry name" value="Methyltr_RsmB-F"/>
    <property type="match status" value="1"/>
</dbReference>
<organism evidence="7 8">
    <name type="scientific">Chitinophaga parva</name>
    <dbReference type="NCBI Taxonomy" id="2169414"/>
    <lineage>
        <taxon>Bacteria</taxon>
        <taxon>Pseudomonadati</taxon>
        <taxon>Bacteroidota</taxon>
        <taxon>Chitinophagia</taxon>
        <taxon>Chitinophagales</taxon>
        <taxon>Chitinophagaceae</taxon>
        <taxon>Chitinophaga</taxon>
    </lineage>
</organism>
<reference evidence="7 8" key="1">
    <citation type="submission" date="2018-04" db="EMBL/GenBank/DDBJ databases">
        <title>Chitinophaga fuyangensis sp. nov., isolated from soil in a chemical factory.</title>
        <authorList>
            <person name="Chen K."/>
        </authorList>
    </citation>
    <scope>NUCLEOTIDE SEQUENCE [LARGE SCALE GENOMIC DNA]</scope>
    <source>
        <strain evidence="7 8">LY-1</strain>
    </source>
</reference>
<feature type="domain" description="SAM-dependent MTase RsmB/NOP-type" evidence="6">
    <location>
        <begin position="117"/>
        <end position="385"/>
    </location>
</feature>
<dbReference type="GO" id="GO:0001510">
    <property type="term" value="P:RNA methylation"/>
    <property type="evidence" value="ECO:0007669"/>
    <property type="project" value="InterPro"/>
</dbReference>
<dbReference type="PANTHER" id="PTHR22807:SF53">
    <property type="entry name" value="RIBOSOMAL RNA SMALL SUBUNIT METHYLTRANSFERASE B-RELATED"/>
    <property type="match status" value="1"/>
</dbReference>
<feature type="active site" description="Nucleophile" evidence="5">
    <location>
        <position position="339"/>
    </location>
</feature>
<gene>
    <name evidence="7" type="ORF">DCC81_07775</name>
</gene>
<evidence type="ECO:0000256" key="3">
    <source>
        <dbReference type="ARBA" id="ARBA00022691"/>
    </source>
</evidence>
<dbReference type="InterPro" id="IPR001678">
    <property type="entry name" value="MeTrfase_RsmB-F_NOP2_dom"/>
</dbReference>
<keyword evidence="8" id="KW-1185">Reference proteome</keyword>
<dbReference type="SUPFAM" id="SSF53335">
    <property type="entry name" value="S-adenosyl-L-methionine-dependent methyltransferases"/>
    <property type="match status" value="1"/>
</dbReference>
<dbReference type="PRINTS" id="PR02008">
    <property type="entry name" value="RCMTFAMILY"/>
</dbReference>
<sequence length="385" mass="44073">MTRWESYILSAEKVITSYDGKLPLHHYLKDFFKVNPQMGSRDRRWISQLVYHYYRLGHWNKPGLRVEERLLAGTFICEQTPNDILALLKPEWNEKTALPIDEKLQLAGITAGDIFPFPEYLSEGLDVQAFVRSFLSQPKVFIRARRGKQAAIVQLLQQNEVPFEIPFEGCIAMPNGTRIENIITEKSWYVVQDAASQQTGHLFKAHNGESWWDACAASGGKSILLRDKFPDVELTVSDIRRSILDNLAHRFRDARIDGYRGYVMDLSNPFKHDDFRPQMFDGIIVDAPCSGAGTWARSPENLFFFQEGQLRKYEMLQRNITTNVVPYLKKGGQLVYITCSVFASENENMVRWLETNTSLRAREGGLIQGMTLGADSMFAVRFVKG</sequence>
<comment type="caution">
    <text evidence="5">Lacks conserved residue(s) required for the propagation of feature annotation.</text>
</comment>
<feature type="binding site" evidence="5">
    <location>
        <position position="286"/>
    </location>
    <ligand>
        <name>S-adenosyl-L-methionine</name>
        <dbReference type="ChEBI" id="CHEBI:59789"/>
    </ligand>
</feature>
<dbReference type="OrthoDB" id="9810297at2"/>
<evidence type="ECO:0000313" key="7">
    <source>
        <dbReference type="EMBL" id="PUZ29345.1"/>
    </source>
</evidence>
<comment type="caution">
    <text evidence="7">The sequence shown here is derived from an EMBL/GenBank/DDBJ whole genome shotgun (WGS) entry which is preliminary data.</text>
</comment>
<dbReference type="GO" id="GO:0003723">
    <property type="term" value="F:RNA binding"/>
    <property type="evidence" value="ECO:0007669"/>
    <property type="project" value="UniProtKB-UniRule"/>
</dbReference>
<feature type="binding site" evidence="5">
    <location>
        <position position="265"/>
    </location>
    <ligand>
        <name>S-adenosyl-L-methionine</name>
        <dbReference type="ChEBI" id="CHEBI:59789"/>
    </ligand>
</feature>
<dbReference type="AlphaFoldDB" id="A0A2T7BNU1"/>
<dbReference type="GO" id="GO:0008173">
    <property type="term" value="F:RNA methyltransferase activity"/>
    <property type="evidence" value="ECO:0007669"/>
    <property type="project" value="InterPro"/>
</dbReference>
<feature type="binding site" evidence="5">
    <location>
        <position position="238"/>
    </location>
    <ligand>
        <name>S-adenosyl-L-methionine</name>
        <dbReference type="ChEBI" id="CHEBI:59789"/>
    </ligand>
</feature>
<dbReference type="InterPro" id="IPR023267">
    <property type="entry name" value="RCMT"/>
</dbReference>
<dbReference type="RefSeq" id="WP_108685983.1">
    <property type="nucleotide sequence ID" value="NZ_QCYK01000001.1"/>
</dbReference>
<dbReference type="EMBL" id="QCYK01000001">
    <property type="protein sequence ID" value="PUZ29345.1"/>
    <property type="molecule type" value="Genomic_DNA"/>
</dbReference>
<evidence type="ECO:0000256" key="1">
    <source>
        <dbReference type="ARBA" id="ARBA00022603"/>
    </source>
</evidence>
<keyword evidence="2 5" id="KW-0808">Transferase</keyword>
<dbReference type="Gene3D" id="3.40.50.150">
    <property type="entry name" value="Vaccinia Virus protein VP39"/>
    <property type="match status" value="1"/>
</dbReference>
<evidence type="ECO:0000256" key="2">
    <source>
        <dbReference type="ARBA" id="ARBA00022679"/>
    </source>
</evidence>
<dbReference type="Proteomes" id="UP000244450">
    <property type="component" value="Unassembled WGS sequence"/>
</dbReference>
<evidence type="ECO:0000259" key="6">
    <source>
        <dbReference type="PROSITE" id="PS51686"/>
    </source>
</evidence>
<accession>A0A2T7BNU1</accession>
<comment type="similarity">
    <text evidence="5">Belongs to the class I-like SAM-binding methyltransferase superfamily. RsmB/NOP family.</text>
</comment>
<name>A0A2T7BNU1_9BACT</name>
<keyword evidence="1 5" id="KW-0489">Methyltransferase</keyword>
<evidence type="ECO:0000256" key="4">
    <source>
        <dbReference type="ARBA" id="ARBA00022884"/>
    </source>
</evidence>
<dbReference type="InterPro" id="IPR049560">
    <property type="entry name" value="MeTrfase_RsmB-F_NOP2_cat"/>
</dbReference>
<keyword evidence="4 5" id="KW-0694">RNA-binding</keyword>
<proteinExistence type="inferred from homology"/>
<dbReference type="PANTHER" id="PTHR22807">
    <property type="entry name" value="NOP2 YEAST -RELATED NOL1/NOP2/FMU SUN DOMAIN-CONTAINING"/>
    <property type="match status" value="1"/>
</dbReference>
<dbReference type="PROSITE" id="PS51686">
    <property type="entry name" value="SAM_MT_RSMB_NOP"/>
    <property type="match status" value="1"/>
</dbReference>
<keyword evidence="3 5" id="KW-0949">S-adenosyl-L-methionine</keyword>
<protein>
    <recommendedName>
        <fullName evidence="6">SAM-dependent MTase RsmB/NOP-type domain-containing protein</fullName>
    </recommendedName>
</protein>